<dbReference type="PANTHER" id="PTHR16166:SF93">
    <property type="entry name" value="INTERMEMBRANE LIPID TRANSFER PROTEIN VPS13"/>
    <property type="match status" value="1"/>
</dbReference>
<name>T1IC48_RHOPR</name>
<keyword evidence="4" id="KW-1185">Reference proteome</keyword>
<dbReference type="VEuPathDB" id="VectorBase:RPRC013868"/>
<dbReference type="GO" id="GO:0006623">
    <property type="term" value="P:protein targeting to vacuole"/>
    <property type="evidence" value="ECO:0007669"/>
    <property type="project" value="TreeGrafter"/>
</dbReference>
<dbReference type="STRING" id="13249.T1IC48"/>
<dbReference type="EnsemblMetazoa" id="RPRC013868-RA">
    <property type="protein sequence ID" value="RPRC013868-PA"/>
    <property type="gene ID" value="RPRC013868"/>
</dbReference>
<dbReference type="Pfam" id="PF25036">
    <property type="entry name" value="VPS13_VAB"/>
    <property type="match status" value="1"/>
</dbReference>
<protein>
    <submittedName>
        <fullName evidence="3">SHR-BD domain-containing protein</fullName>
    </submittedName>
</protein>
<evidence type="ECO:0000256" key="1">
    <source>
        <dbReference type="ARBA" id="ARBA00006545"/>
    </source>
</evidence>
<reference evidence="3" key="1">
    <citation type="submission" date="2015-05" db="UniProtKB">
        <authorList>
            <consortium name="EnsemblMetazoa"/>
        </authorList>
    </citation>
    <scope>IDENTIFICATION</scope>
</reference>
<evidence type="ECO:0000259" key="2">
    <source>
        <dbReference type="Pfam" id="PF25036"/>
    </source>
</evidence>
<dbReference type="AlphaFoldDB" id="T1IC48"/>
<feature type="domain" description="Vacuolar protein sorting-associated protein 13 VPS13 adaptor binding" evidence="2">
    <location>
        <begin position="311"/>
        <end position="449"/>
    </location>
</feature>
<evidence type="ECO:0000313" key="3">
    <source>
        <dbReference type="EnsemblMetazoa" id="RPRC013868-PA"/>
    </source>
</evidence>
<sequence>MNDADALEGDSVDSGLETEGAEKDSTYVIFEASDRIEINVTPQSILVLTKLHTALTNPASLWTENVLILINDIMPNSNVTLLSNAEEGPATVIMSSSYEHSDSLPSSPASSNAPTDFFSPLSSDVDMDYFEGRFNTKLIKEYSSAELLSPYMKFPIETISRLYKKITDQRLRLKITGFEDMEILCPQRTCNKLHMLQPIKNSTRYYIILSVTCHEWGQKILLRSPLQIRNETSYAIALYYKKSILEGLNYSLIGESTNPFEDTNRIAIIEPDEIYNVPLIIAHHCRLYFQPAHFEYVWVVCEDGVPSFRSSKFIPKYLIRLLPSLSFHNRLPIAVEIKIPSIHFEVRIEAGENTNIYYLNLLKGNKIIVSVPSYLGILWSGYFNLSPEVEEKIVSMTTEQETEGGNKQLGLNIKVERRSLCEVILYAPYWIINKTGLPLQIRSTAFWPETEKMNMLVKFRDSKVVSQHFPITRNHETVLRMDRGVSAYISG</sequence>
<dbReference type="InParanoid" id="T1IC48"/>
<proteinExistence type="inferred from homology"/>
<dbReference type="eggNOG" id="KOG1809">
    <property type="taxonomic scope" value="Eukaryota"/>
</dbReference>
<accession>T1IC48</accession>
<dbReference type="PANTHER" id="PTHR16166">
    <property type="entry name" value="VACUOLAR PROTEIN SORTING-ASSOCIATED PROTEIN VPS13"/>
    <property type="match status" value="1"/>
</dbReference>
<dbReference type="GO" id="GO:0045053">
    <property type="term" value="P:protein retention in Golgi apparatus"/>
    <property type="evidence" value="ECO:0007669"/>
    <property type="project" value="TreeGrafter"/>
</dbReference>
<dbReference type="Proteomes" id="UP000015103">
    <property type="component" value="Unassembled WGS sequence"/>
</dbReference>
<dbReference type="HOGENOM" id="CLU_555890_0_0_1"/>
<dbReference type="InterPro" id="IPR009543">
    <property type="entry name" value="VPS13_VAB"/>
</dbReference>
<comment type="similarity">
    <text evidence="1">Belongs to the VPS13 family.</text>
</comment>
<evidence type="ECO:0000313" key="4">
    <source>
        <dbReference type="Proteomes" id="UP000015103"/>
    </source>
</evidence>
<dbReference type="InterPro" id="IPR026847">
    <property type="entry name" value="VPS13"/>
</dbReference>
<organism evidence="3 4">
    <name type="scientific">Rhodnius prolixus</name>
    <name type="common">Triatomid bug</name>
    <dbReference type="NCBI Taxonomy" id="13249"/>
    <lineage>
        <taxon>Eukaryota</taxon>
        <taxon>Metazoa</taxon>
        <taxon>Ecdysozoa</taxon>
        <taxon>Arthropoda</taxon>
        <taxon>Hexapoda</taxon>
        <taxon>Insecta</taxon>
        <taxon>Pterygota</taxon>
        <taxon>Neoptera</taxon>
        <taxon>Paraneoptera</taxon>
        <taxon>Hemiptera</taxon>
        <taxon>Heteroptera</taxon>
        <taxon>Panheteroptera</taxon>
        <taxon>Cimicomorpha</taxon>
        <taxon>Reduviidae</taxon>
        <taxon>Triatominae</taxon>
        <taxon>Rhodnius</taxon>
    </lineage>
</organism>
<dbReference type="EMBL" id="ACPB03017886">
    <property type="status" value="NOT_ANNOTATED_CDS"/>
    <property type="molecule type" value="Genomic_DNA"/>
</dbReference>